<organism evidence="2 3">
    <name type="scientific">Gossypium australe</name>
    <dbReference type="NCBI Taxonomy" id="47621"/>
    <lineage>
        <taxon>Eukaryota</taxon>
        <taxon>Viridiplantae</taxon>
        <taxon>Streptophyta</taxon>
        <taxon>Embryophyta</taxon>
        <taxon>Tracheophyta</taxon>
        <taxon>Spermatophyta</taxon>
        <taxon>Magnoliopsida</taxon>
        <taxon>eudicotyledons</taxon>
        <taxon>Gunneridae</taxon>
        <taxon>Pentapetalae</taxon>
        <taxon>rosids</taxon>
        <taxon>malvids</taxon>
        <taxon>Malvales</taxon>
        <taxon>Malvaceae</taxon>
        <taxon>Malvoideae</taxon>
        <taxon>Gossypium</taxon>
    </lineage>
</organism>
<keyword evidence="3" id="KW-1185">Reference proteome</keyword>
<gene>
    <name evidence="2" type="ORF">EPI10_001888</name>
</gene>
<evidence type="ECO:0000313" key="2">
    <source>
        <dbReference type="EMBL" id="KAA3466823.1"/>
    </source>
</evidence>
<dbReference type="InterPro" id="IPR043502">
    <property type="entry name" value="DNA/RNA_pol_sf"/>
</dbReference>
<evidence type="ECO:0000259" key="1">
    <source>
        <dbReference type="Pfam" id="PF07727"/>
    </source>
</evidence>
<name>A0A5B6VCK4_9ROSI</name>
<comment type="caution">
    <text evidence="2">The sequence shown here is derived from an EMBL/GenBank/DDBJ whole genome shotgun (WGS) entry which is preliminary data.</text>
</comment>
<dbReference type="SUPFAM" id="SSF56672">
    <property type="entry name" value="DNA/RNA polymerases"/>
    <property type="match status" value="1"/>
</dbReference>
<dbReference type="InterPro" id="IPR013103">
    <property type="entry name" value="RVT_2"/>
</dbReference>
<accession>A0A5B6VCK4</accession>
<dbReference type="AlphaFoldDB" id="A0A5B6VCK4"/>
<dbReference type="OrthoDB" id="411615at2759"/>
<feature type="domain" description="Reverse transcriptase Ty1/copia-type" evidence="1">
    <location>
        <begin position="28"/>
        <end position="196"/>
    </location>
</feature>
<dbReference type="EMBL" id="SMMG02000007">
    <property type="protein sequence ID" value="KAA3466823.1"/>
    <property type="molecule type" value="Genomic_DNA"/>
</dbReference>
<proteinExistence type="predicted"/>
<dbReference type="Proteomes" id="UP000325315">
    <property type="component" value="Unassembled WGS sequence"/>
</dbReference>
<evidence type="ECO:0000313" key="3">
    <source>
        <dbReference type="Proteomes" id="UP000325315"/>
    </source>
</evidence>
<dbReference type="Pfam" id="PF07727">
    <property type="entry name" value="RVT_2"/>
    <property type="match status" value="1"/>
</dbReference>
<sequence length="241" mass="28630">MRKYIQDLEENKTWTVEDLPPGKKAISKGIDFHETFSPTAMIATIRTIIAMITTKNWELHQMDMHNAFLHGDLNEEVYMKMPPGFSSESPRKVCRLRKSLYGLRQAPRCWFAKLVDSLKEYGFHQSCSDYSLFVFHKWHVKINVLIYMDDLIISCNDCKVVQQFNEYLSSCFYMKDLGWLKYFLGIEVVRNARGFFVNEIMPWISPLRLVFWELSQQKLHLSRIINLLFNQRRLTGKKHYK</sequence>
<protein>
    <submittedName>
        <fullName evidence="2">Retrovirus-related Pol polyprotein from transposon TNT 1-94</fullName>
    </submittedName>
</protein>
<reference evidence="2" key="1">
    <citation type="submission" date="2019-08" db="EMBL/GenBank/DDBJ databases">
        <authorList>
            <person name="Liu F."/>
        </authorList>
    </citation>
    <scope>NUCLEOTIDE SEQUENCE [LARGE SCALE GENOMIC DNA]</scope>
    <source>
        <strain evidence="2">PA1801</strain>
        <tissue evidence="2">Leaf</tissue>
    </source>
</reference>